<gene>
    <name evidence="3" type="ORF">C7B81_02930</name>
</gene>
<reference evidence="3 4" key="1">
    <citation type="submission" date="2018-02" db="EMBL/GenBank/DDBJ databases">
        <authorList>
            <person name="Moore K."/>
            <person name="Momper L."/>
        </authorList>
    </citation>
    <scope>NUCLEOTIDE SEQUENCE [LARGE SCALE GENOMIC DNA]</scope>
    <source>
        <strain evidence="3 4">CCALA 015</strain>
    </source>
</reference>
<name>A0ABX5FBA3_9CHRO</name>
<dbReference type="Pfam" id="PF03724">
    <property type="entry name" value="META"/>
    <property type="match status" value="1"/>
</dbReference>
<feature type="region of interest" description="Disordered" evidence="1">
    <location>
        <begin position="320"/>
        <end position="350"/>
    </location>
</feature>
<accession>A0ABX5FBA3</accession>
<evidence type="ECO:0000256" key="1">
    <source>
        <dbReference type="SAM" id="MobiDB-lite"/>
    </source>
</evidence>
<feature type="domain" description="DUF306" evidence="2">
    <location>
        <begin position="63"/>
        <end position="170"/>
    </location>
</feature>
<feature type="compositionally biased region" description="Low complexity" evidence="1">
    <location>
        <begin position="322"/>
        <end position="332"/>
    </location>
</feature>
<evidence type="ECO:0000259" key="2">
    <source>
        <dbReference type="Pfam" id="PF03724"/>
    </source>
</evidence>
<evidence type="ECO:0000313" key="4">
    <source>
        <dbReference type="Proteomes" id="UP000238218"/>
    </source>
</evidence>
<proteinExistence type="predicted"/>
<protein>
    <recommendedName>
        <fullName evidence="2">DUF306 domain-containing protein</fullName>
    </recommendedName>
</protein>
<dbReference type="InterPro" id="IPR038670">
    <property type="entry name" value="HslJ-like_sf"/>
</dbReference>
<reference evidence="3 4" key="2">
    <citation type="submission" date="2018-03" db="EMBL/GenBank/DDBJ databases">
        <title>The ancient ancestry and fast evolution of plastids.</title>
        <authorList>
            <person name="Moore K.R."/>
            <person name="Magnabosco C."/>
            <person name="Momper L."/>
            <person name="Gold D.A."/>
            <person name="Bosak T."/>
            <person name="Fournier G.P."/>
        </authorList>
    </citation>
    <scope>NUCLEOTIDE SEQUENCE [LARGE SCALE GENOMIC DNA]</scope>
    <source>
        <strain evidence="3 4">CCALA 015</strain>
    </source>
</reference>
<dbReference type="InterPro" id="IPR005184">
    <property type="entry name" value="DUF306_Meta_HslJ"/>
</dbReference>
<dbReference type="Gene3D" id="2.40.128.270">
    <property type="match status" value="1"/>
</dbReference>
<dbReference type="Proteomes" id="UP000238218">
    <property type="component" value="Unassembled WGS sequence"/>
</dbReference>
<comment type="caution">
    <text evidence="3">The sequence shown here is derived from an EMBL/GenBank/DDBJ whole genome shotgun (WGS) entry which is preliminary data.</text>
</comment>
<organism evidence="3 4">
    <name type="scientific">Aphanothece cf. minutissima CCALA 015</name>
    <dbReference type="NCBI Taxonomy" id="2107695"/>
    <lineage>
        <taxon>Bacteria</taxon>
        <taxon>Bacillati</taxon>
        <taxon>Cyanobacteriota</taxon>
        <taxon>Cyanophyceae</taxon>
        <taxon>Oscillatoriophycideae</taxon>
        <taxon>Chroococcales</taxon>
        <taxon>Aphanothecaceae</taxon>
        <taxon>Aphanothece</taxon>
    </lineage>
</organism>
<dbReference type="EMBL" id="PVWP01000002">
    <property type="protein sequence ID" value="PSB38544.1"/>
    <property type="molecule type" value="Genomic_DNA"/>
</dbReference>
<evidence type="ECO:0000313" key="3">
    <source>
        <dbReference type="EMBL" id="PSB38544.1"/>
    </source>
</evidence>
<sequence length="350" mass="37038">MLGLLPPHGRLCPILERARRSRPMPGQYSTARLLGAWTGGAIAAASLLTGATLPLVAAPQNPPLQGTTWQLVGIQSMDDAQGLRRPQDPSRYTLSLQADGRAVLQLDCNRATGTWQVEPSADPGNGGFRFGPLAGTRALCPASSLGEPLARQLPFVRGYLLRDGRLNLSLLADGGILIWEPRAGAGPGYSNRPDPALETAILAASPDLARTLGSAAGGMGRVSYVYGRTDLDGDGRQDVIVYLMGPYVCGTGGCTLEVFRQEATGYRRIASFPTSRLPVIVPAAGRNRWRDLWRLQSGGGAPPTWVREVFDGRSYRSRERLPAAGAPPAGTAVLSGDPSLADGAPLMPRP</sequence>
<keyword evidence="4" id="KW-1185">Reference proteome</keyword>